<dbReference type="PANTHER" id="PTHR30570">
    <property type="entry name" value="PERIPLASMIC PHOSPHATE BINDING COMPONENT OF PHOSPHATE ABC TRANSPORTER"/>
    <property type="match status" value="1"/>
</dbReference>
<dbReference type="PANTHER" id="PTHR30570:SF1">
    <property type="entry name" value="PHOSPHATE-BINDING PROTEIN PSTS"/>
    <property type="match status" value="1"/>
</dbReference>
<evidence type="ECO:0000256" key="1">
    <source>
        <dbReference type="ARBA" id="ARBA00022729"/>
    </source>
</evidence>
<feature type="domain" description="PBP" evidence="4">
    <location>
        <begin position="456"/>
        <end position="712"/>
    </location>
</feature>
<keyword evidence="1" id="KW-0732">Signal</keyword>
<dbReference type="Pfam" id="PF00656">
    <property type="entry name" value="Peptidase_C14"/>
    <property type="match status" value="1"/>
</dbReference>
<dbReference type="Gene3D" id="3.40.190.10">
    <property type="entry name" value="Periplasmic binding protein-like II"/>
    <property type="match status" value="2"/>
</dbReference>
<dbReference type="SUPFAM" id="SSF53850">
    <property type="entry name" value="Periplasmic binding protein-like II"/>
    <property type="match status" value="1"/>
</dbReference>
<dbReference type="RefSeq" id="WP_190940493.1">
    <property type="nucleotide sequence ID" value="NZ_JACJSI010000014.1"/>
</dbReference>
<dbReference type="InterPro" id="IPR029030">
    <property type="entry name" value="Caspase-like_dom_sf"/>
</dbReference>
<dbReference type="Proteomes" id="UP000623440">
    <property type="component" value="Unassembled WGS sequence"/>
</dbReference>
<sequence>MVNKVALLIGVSEYEPDLNPLPGSVKDVDAMQRVLVNPEMGDFAEADITVLKNPQRQEMENAIHRLYADRHRDDLVLFYFSGHGIKDERGNLYLSTRITRKENGKLVKPSAVAASFLHECINDCRSQRQVIILDCCFSGAIAQGMTVRDDGIVNVQEQLGGKGRAILTSSTSTQYSFAPEGFELSIYTRYLVEGIETGAADHDEDGWISVGGLHDYASIKVQEAAPAMTPKFYPVEEGYKINLARAPVGDCKLMYRRKVEEIARKKQGKISDINHRTLKELSHSLNLPSEEANAIEAEVLQPYVIREEKLQRYEQALSEAIERQNPLSDEDWIDLGGLQQILRLRDEDVAPIKELFQDKNQARQPPEDENSSNKQTSSSTPTSHQKTPSESLFSRWKLLVFGLVSVSLGVGINQIWLNQGQLPETPFSYSVRDSNDRFTEVKDADVPSGTFNYGLSTTWAPIRGAVDNEIQKAFPNFKLKYVDFTLEETGSLTSIEKLLDKSIAFAQYSYPLTEQQQKNFKEIPIANDGVAIAVNPKLNVTRLTLDQLKGIYTGKITNWNQLGGPDLEIKPLSRNVIGGTVKFFKEKVLGDPEYSFSPQLVKAVQSTTLGLREVSREKGSIYFASASEIIGQCMVKPLWLGKDTNHLIPPYQKSSEEKTSECPENPNKFYKVNVNALSDQSYPLTRKLYIVVKLDGSIDQKAGEAYAKLLLTPRGQDLIEEAGFGRISK</sequence>
<feature type="compositionally biased region" description="Polar residues" evidence="2">
    <location>
        <begin position="372"/>
        <end position="388"/>
    </location>
</feature>
<dbReference type="EMBL" id="JACJSI010000014">
    <property type="protein sequence ID" value="MBD2529934.1"/>
    <property type="molecule type" value="Genomic_DNA"/>
</dbReference>
<proteinExistence type="predicted"/>
<keyword evidence="6" id="KW-1185">Reference proteome</keyword>
<feature type="domain" description="Peptidase C14 caspase" evidence="3">
    <location>
        <begin position="4"/>
        <end position="202"/>
    </location>
</feature>
<evidence type="ECO:0000313" key="5">
    <source>
        <dbReference type="EMBL" id="MBD2529934.1"/>
    </source>
</evidence>
<protein>
    <submittedName>
        <fullName evidence="5">Substrate-binding domain-containing protein</fullName>
    </submittedName>
</protein>
<dbReference type="NCBIfam" id="NF047832">
    <property type="entry name" value="caspase_w_EACC1"/>
    <property type="match status" value="1"/>
</dbReference>
<evidence type="ECO:0000313" key="6">
    <source>
        <dbReference type="Proteomes" id="UP000623440"/>
    </source>
</evidence>
<evidence type="ECO:0000259" key="3">
    <source>
        <dbReference type="Pfam" id="PF00656"/>
    </source>
</evidence>
<dbReference type="Pfam" id="PF12849">
    <property type="entry name" value="PBP_like_2"/>
    <property type="match status" value="1"/>
</dbReference>
<reference evidence="5 6" key="1">
    <citation type="journal article" date="2020" name="ISME J.">
        <title>Comparative genomics reveals insights into cyanobacterial evolution and habitat adaptation.</title>
        <authorList>
            <person name="Chen M.Y."/>
            <person name="Teng W.K."/>
            <person name="Zhao L."/>
            <person name="Hu C.X."/>
            <person name="Zhou Y.K."/>
            <person name="Han B.P."/>
            <person name="Song L.R."/>
            <person name="Shu W.S."/>
        </authorList>
    </citation>
    <scope>NUCLEOTIDE SEQUENCE [LARGE SCALE GENOMIC DNA]</scope>
    <source>
        <strain evidence="5 6">FACHB-838</strain>
    </source>
</reference>
<dbReference type="InterPro" id="IPR050811">
    <property type="entry name" value="Phosphate_ABC_transporter"/>
</dbReference>
<feature type="region of interest" description="Disordered" evidence="2">
    <location>
        <begin position="356"/>
        <end position="388"/>
    </location>
</feature>
<dbReference type="SUPFAM" id="SSF52129">
    <property type="entry name" value="Caspase-like"/>
    <property type="match status" value="1"/>
</dbReference>
<evidence type="ECO:0000259" key="4">
    <source>
        <dbReference type="Pfam" id="PF12849"/>
    </source>
</evidence>
<dbReference type="InterPro" id="IPR024370">
    <property type="entry name" value="PBP_domain"/>
</dbReference>
<comment type="caution">
    <text evidence="5">The sequence shown here is derived from an EMBL/GenBank/DDBJ whole genome shotgun (WGS) entry which is preliminary data.</text>
</comment>
<accession>A0ABR8DN28</accession>
<dbReference type="Gene3D" id="3.40.50.1460">
    <property type="match status" value="1"/>
</dbReference>
<organism evidence="5 6">
    <name type="scientific">Nostoc flagelliforme FACHB-838</name>
    <dbReference type="NCBI Taxonomy" id="2692904"/>
    <lineage>
        <taxon>Bacteria</taxon>
        <taxon>Bacillati</taxon>
        <taxon>Cyanobacteriota</taxon>
        <taxon>Cyanophyceae</taxon>
        <taxon>Nostocales</taxon>
        <taxon>Nostocaceae</taxon>
        <taxon>Nostoc</taxon>
    </lineage>
</organism>
<evidence type="ECO:0000256" key="2">
    <source>
        <dbReference type="SAM" id="MobiDB-lite"/>
    </source>
</evidence>
<gene>
    <name evidence="5" type="ORF">H6G97_10290</name>
</gene>
<name>A0ABR8DN28_9NOSO</name>
<dbReference type="InterPro" id="IPR011600">
    <property type="entry name" value="Pept_C14_caspase"/>
</dbReference>